<reference evidence="2 3" key="1">
    <citation type="submission" date="2017-10" db="EMBL/GenBank/DDBJ databases">
        <title>Comparative genomics in systemic dimorphic fungi from Ajellomycetaceae.</title>
        <authorList>
            <person name="Munoz J.F."/>
            <person name="Mcewen J.G."/>
            <person name="Clay O.K."/>
            <person name="Cuomo C.A."/>
        </authorList>
    </citation>
    <scope>NUCLEOTIDE SEQUENCE [LARGE SCALE GENOMIC DNA]</scope>
    <source>
        <strain evidence="2 3">UAMH7299</strain>
    </source>
</reference>
<keyword evidence="1" id="KW-0732">Signal</keyword>
<feature type="signal peptide" evidence="1">
    <location>
        <begin position="1"/>
        <end position="17"/>
    </location>
</feature>
<gene>
    <name evidence="2" type="ORF">AJ80_06677</name>
</gene>
<comment type="caution">
    <text evidence="2">The sequence shown here is derived from an EMBL/GenBank/DDBJ whole genome shotgun (WGS) entry which is preliminary data.</text>
</comment>
<organism evidence="2 3">
    <name type="scientific">Polytolypa hystricis (strain UAMH7299)</name>
    <dbReference type="NCBI Taxonomy" id="1447883"/>
    <lineage>
        <taxon>Eukaryota</taxon>
        <taxon>Fungi</taxon>
        <taxon>Dikarya</taxon>
        <taxon>Ascomycota</taxon>
        <taxon>Pezizomycotina</taxon>
        <taxon>Eurotiomycetes</taxon>
        <taxon>Eurotiomycetidae</taxon>
        <taxon>Onygenales</taxon>
        <taxon>Onygenales incertae sedis</taxon>
        <taxon>Polytolypa</taxon>
    </lineage>
</organism>
<dbReference type="EMBL" id="PDNA01000115">
    <property type="protein sequence ID" value="PGH12618.1"/>
    <property type="molecule type" value="Genomic_DNA"/>
</dbReference>
<dbReference type="AlphaFoldDB" id="A0A2B7XVN2"/>
<name>A0A2B7XVN2_POLH7</name>
<proteinExistence type="predicted"/>
<feature type="chain" id="PRO_5012337924" description="Invertebrate defensins family profile domain-containing protein" evidence="1">
    <location>
        <begin position="18"/>
        <end position="60"/>
    </location>
</feature>
<evidence type="ECO:0000313" key="3">
    <source>
        <dbReference type="Proteomes" id="UP000224634"/>
    </source>
</evidence>
<dbReference type="Proteomes" id="UP000224634">
    <property type="component" value="Unassembled WGS sequence"/>
</dbReference>
<sequence>MKFSAIAIALFATLAIAAPAAEPAAEASVLEKRQYCGQCSDGFRICCTGASGICYGSTCA</sequence>
<keyword evidence="3" id="KW-1185">Reference proteome</keyword>
<evidence type="ECO:0000313" key="2">
    <source>
        <dbReference type="EMBL" id="PGH12618.1"/>
    </source>
</evidence>
<accession>A0A2B7XVN2</accession>
<dbReference type="OrthoDB" id="10458541at2759"/>
<evidence type="ECO:0008006" key="4">
    <source>
        <dbReference type="Google" id="ProtNLM"/>
    </source>
</evidence>
<protein>
    <recommendedName>
        <fullName evidence="4">Invertebrate defensins family profile domain-containing protein</fullName>
    </recommendedName>
</protein>
<evidence type="ECO:0000256" key="1">
    <source>
        <dbReference type="SAM" id="SignalP"/>
    </source>
</evidence>